<dbReference type="InterPro" id="IPR005467">
    <property type="entry name" value="His_kinase_dom"/>
</dbReference>
<dbReference type="SUPFAM" id="SSF47384">
    <property type="entry name" value="Homodimeric domain of signal transducing histidine kinase"/>
    <property type="match status" value="1"/>
</dbReference>
<evidence type="ECO:0000256" key="6">
    <source>
        <dbReference type="ARBA" id="ARBA00022679"/>
    </source>
</evidence>
<organism evidence="16">
    <name type="scientific">Ostreococcus mediterraneus</name>
    <dbReference type="NCBI Taxonomy" id="1486918"/>
    <lineage>
        <taxon>Eukaryota</taxon>
        <taxon>Viridiplantae</taxon>
        <taxon>Chlorophyta</taxon>
        <taxon>Mamiellophyceae</taxon>
        <taxon>Mamiellales</taxon>
        <taxon>Bathycoccaceae</taxon>
        <taxon>Ostreococcus</taxon>
    </lineage>
</organism>
<dbReference type="CDD" id="cd16922">
    <property type="entry name" value="HATPase_EvgS-ArcB-TorS-like"/>
    <property type="match status" value="1"/>
</dbReference>
<evidence type="ECO:0000256" key="7">
    <source>
        <dbReference type="ARBA" id="ARBA00022741"/>
    </source>
</evidence>
<dbReference type="InterPro" id="IPR036890">
    <property type="entry name" value="HATPase_C_sf"/>
</dbReference>
<evidence type="ECO:0000256" key="3">
    <source>
        <dbReference type="ARBA" id="ARBA00022543"/>
    </source>
</evidence>
<dbReference type="InterPro" id="IPR004358">
    <property type="entry name" value="Sig_transdc_His_kin-like_C"/>
</dbReference>
<dbReference type="SMART" id="SM00388">
    <property type="entry name" value="HisKA"/>
    <property type="match status" value="1"/>
</dbReference>
<keyword evidence="8" id="KW-0418">Kinase</keyword>
<dbReference type="GO" id="GO:0005524">
    <property type="term" value="F:ATP binding"/>
    <property type="evidence" value="ECO:0007669"/>
    <property type="project" value="UniProtKB-KW"/>
</dbReference>
<dbReference type="FunFam" id="1.10.287.130:FF:000002">
    <property type="entry name" value="Two-component osmosensing histidine kinase"/>
    <property type="match status" value="1"/>
</dbReference>
<evidence type="ECO:0000256" key="12">
    <source>
        <dbReference type="SAM" id="MobiDB-lite"/>
    </source>
</evidence>
<keyword evidence="6" id="KW-0808">Transferase</keyword>
<dbReference type="InterPro" id="IPR011006">
    <property type="entry name" value="CheY-like_superfamily"/>
</dbReference>
<dbReference type="SUPFAM" id="SSF52172">
    <property type="entry name" value="CheY-like"/>
    <property type="match status" value="1"/>
</dbReference>
<dbReference type="InterPro" id="IPR035965">
    <property type="entry name" value="PAS-like_dom_sf"/>
</dbReference>
<dbReference type="InterPro" id="IPR003594">
    <property type="entry name" value="HATPase_dom"/>
</dbReference>
<dbReference type="InterPro" id="IPR003661">
    <property type="entry name" value="HisK_dim/P_dom"/>
</dbReference>
<dbReference type="Pfam" id="PF00072">
    <property type="entry name" value="Response_reg"/>
    <property type="match status" value="1"/>
</dbReference>
<keyword evidence="4 11" id="KW-0597">Phosphoprotein</keyword>
<proteinExistence type="predicted"/>
<feature type="region of interest" description="Disordered" evidence="12">
    <location>
        <begin position="28"/>
        <end position="56"/>
    </location>
</feature>
<evidence type="ECO:0000259" key="15">
    <source>
        <dbReference type="PROSITE" id="PS50113"/>
    </source>
</evidence>
<gene>
    <name evidence="16" type="ORF">OMED0929_LOCUS5632</name>
    <name evidence="17" type="ORF">OMED0929_LOCUS5735</name>
</gene>
<evidence type="ECO:0000313" key="16">
    <source>
        <dbReference type="EMBL" id="CAD8585812.1"/>
    </source>
</evidence>
<evidence type="ECO:0000256" key="8">
    <source>
        <dbReference type="ARBA" id="ARBA00022777"/>
    </source>
</evidence>
<dbReference type="CDD" id="cd17546">
    <property type="entry name" value="REC_hyHK_CKI1_RcsC-like"/>
    <property type="match status" value="1"/>
</dbReference>
<protein>
    <recommendedName>
        <fullName evidence="2">histidine kinase</fullName>
        <ecNumber evidence="2">2.7.13.3</ecNumber>
    </recommendedName>
</protein>
<reference evidence="16" key="1">
    <citation type="submission" date="2021-01" db="EMBL/GenBank/DDBJ databases">
        <authorList>
            <person name="Corre E."/>
            <person name="Pelletier E."/>
            <person name="Niang G."/>
            <person name="Scheremetjew M."/>
            <person name="Finn R."/>
            <person name="Kale V."/>
            <person name="Holt S."/>
            <person name="Cochrane G."/>
            <person name="Meng A."/>
            <person name="Brown T."/>
            <person name="Cohen L."/>
        </authorList>
    </citation>
    <scope>NUCLEOTIDE SEQUENCE</scope>
    <source>
        <strain evidence="16">Clade-D-RCC2572</strain>
    </source>
</reference>
<feature type="compositionally biased region" description="Acidic residues" evidence="12">
    <location>
        <begin position="42"/>
        <end position="51"/>
    </location>
</feature>
<dbReference type="Gene3D" id="1.10.287.130">
    <property type="match status" value="1"/>
</dbReference>
<dbReference type="AlphaFoldDB" id="A0A6U0ERT6"/>
<keyword evidence="9" id="KW-0067">ATP-binding</keyword>
<name>A0A6U0ERT6_9CHLO</name>
<evidence type="ECO:0000256" key="1">
    <source>
        <dbReference type="ARBA" id="ARBA00000085"/>
    </source>
</evidence>
<evidence type="ECO:0000256" key="10">
    <source>
        <dbReference type="ARBA" id="ARBA00023012"/>
    </source>
</evidence>
<dbReference type="SUPFAM" id="SSF55874">
    <property type="entry name" value="ATPase domain of HSP90 chaperone/DNA topoisomerase II/histidine kinase"/>
    <property type="match status" value="1"/>
</dbReference>
<dbReference type="SMART" id="SM00387">
    <property type="entry name" value="HATPase_c"/>
    <property type="match status" value="1"/>
</dbReference>
<dbReference type="EMBL" id="HBEW01006780">
    <property type="protein sequence ID" value="CAD8586024.1"/>
    <property type="molecule type" value="Transcribed_RNA"/>
</dbReference>
<evidence type="ECO:0000259" key="14">
    <source>
        <dbReference type="PROSITE" id="PS50110"/>
    </source>
</evidence>
<dbReference type="CDD" id="cd00130">
    <property type="entry name" value="PAS"/>
    <property type="match status" value="1"/>
</dbReference>
<dbReference type="EC" id="2.7.13.3" evidence="2"/>
<dbReference type="InterPro" id="IPR000014">
    <property type="entry name" value="PAS"/>
</dbReference>
<dbReference type="InterPro" id="IPR001789">
    <property type="entry name" value="Sig_transdc_resp-reg_receiver"/>
</dbReference>
<dbReference type="EMBL" id="HBEW01006669">
    <property type="protein sequence ID" value="CAD8585812.1"/>
    <property type="molecule type" value="Transcribed_RNA"/>
</dbReference>
<dbReference type="PANTHER" id="PTHR45339">
    <property type="entry name" value="HYBRID SIGNAL TRANSDUCTION HISTIDINE KINASE J"/>
    <property type="match status" value="1"/>
</dbReference>
<dbReference type="GO" id="GO:0009637">
    <property type="term" value="P:response to blue light"/>
    <property type="evidence" value="ECO:0007669"/>
    <property type="project" value="UniProtKB-ARBA"/>
</dbReference>
<keyword evidence="7" id="KW-0547">Nucleotide-binding</keyword>
<evidence type="ECO:0000256" key="11">
    <source>
        <dbReference type="PROSITE-ProRule" id="PRU00169"/>
    </source>
</evidence>
<dbReference type="Pfam" id="PF02518">
    <property type="entry name" value="HATPase_c"/>
    <property type="match status" value="1"/>
</dbReference>
<feature type="compositionally biased region" description="Low complexity" evidence="12">
    <location>
        <begin position="779"/>
        <end position="789"/>
    </location>
</feature>
<evidence type="ECO:0000313" key="17">
    <source>
        <dbReference type="EMBL" id="CAD8586024.1"/>
    </source>
</evidence>
<dbReference type="PROSITE" id="PS50109">
    <property type="entry name" value="HIS_KIN"/>
    <property type="match status" value="1"/>
</dbReference>
<feature type="modified residue" description="4-aspartylphosphate" evidence="11">
    <location>
        <position position="862"/>
    </location>
</feature>
<evidence type="ECO:0000256" key="9">
    <source>
        <dbReference type="ARBA" id="ARBA00022840"/>
    </source>
</evidence>
<feature type="domain" description="PAC" evidence="15">
    <location>
        <begin position="175"/>
        <end position="229"/>
    </location>
</feature>
<keyword evidence="5" id="KW-0716">Sensory transduction</keyword>
<dbReference type="Pfam" id="PF00512">
    <property type="entry name" value="HisKA"/>
    <property type="match status" value="1"/>
</dbReference>
<dbReference type="InterPro" id="IPR036097">
    <property type="entry name" value="HisK_dim/P_sf"/>
</dbReference>
<dbReference type="PROSITE" id="PS50110">
    <property type="entry name" value="RESPONSE_REGULATORY"/>
    <property type="match status" value="1"/>
</dbReference>
<dbReference type="PRINTS" id="PR00344">
    <property type="entry name" value="BCTRLSENSOR"/>
</dbReference>
<dbReference type="Gene3D" id="3.30.450.20">
    <property type="entry name" value="PAS domain"/>
    <property type="match status" value="1"/>
</dbReference>
<dbReference type="Gene3D" id="3.30.565.10">
    <property type="entry name" value="Histidine kinase-like ATPase, C-terminal domain"/>
    <property type="match status" value="1"/>
</dbReference>
<dbReference type="GO" id="GO:0000155">
    <property type="term" value="F:phosphorelay sensor kinase activity"/>
    <property type="evidence" value="ECO:0007669"/>
    <property type="project" value="InterPro"/>
</dbReference>
<keyword evidence="3" id="KW-0675">Receptor</keyword>
<keyword evidence="3" id="KW-0600">Photoreceptor protein</keyword>
<dbReference type="InterPro" id="IPR001610">
    <property type="entry name" value="PAC"/>
</dbReference>
<dbReference type="SMART" id="SM00086">
    <property type="entry name" value="PAC"/>
    <property type="match status" value="1"/>
</dbReference>
<evidence type="ECO:0000256" key="2">
    <source>
        <dbReference type="ARBA" id="ARBA00012438"/>
    </source>
</evidence>
<dbReference type="SMART" id="SM00448">
    <property type="entry name" value="REC"/>
    <property type="match status" value="1"/>
</dbReference>
<keyword evidence="10" id="KW-0902">Two-component regulatory system</keyword>
<accession>A0A6U0ERT6</accession>
<feature type="region of interest" description="Disordered" evidence="12">
    <location>
        <begin position="1"/>
        <end position="20"/>
    </location>
</feature>
<dbReference type="Gene3D" id="3.40.50.2300">
    <property type="match status" value="1"/>
</dbReference>
<dbReference type="Pfam" id="PF13426">
    <property type="entry name" value="PAS_9"/>
    <property type="match status" value="1"/>
</dbReference>
<dbReference type="PANTHER" id="PTHR45339:SF1">
    <property type="entry name" value="HYBRID SIGNAL TRANSDUCTION HISTIDINE KINASE J"/>
    <property type="match status" value="1"/>
</dbReference>
<feature type="domain" description="Response regulatory" evidence="14">
    <location>
        <begin position="807"/>
        <end position="929"/>
    </location>
</feature>
<dbReference type="CDD" id="cd00082">
    <property type="entry name" value="HisKA"/>
    <property type="match status" value="1"/>
</dbReference>
<comment type="catalytic activity">
    <reaction evidence="1">
        <text>ATP + protein L-histidine = ADP + protein N-phospho-L-histidine.</text>
        <dbReference type="EC" id="2.7.13.3"/>
    </reaction>
</comment>
<dbReference type="InterPro" id="IPR000700">
    <property type="entry name" value="PAS-assoc_C"/>
</dbReference>
<evidence type="ECO:0000259" key="13">
    <source>
        <dbReference type="PROSITE" id="PS50109"/>
    </source>
</evidence>
<dbReference type="NCBIfam" id="TIGR00229">
    <property type="entry name" value="sensory_box"/>
    <property type="match status" value="1"/>
</dbReference>
<evidence type="ECO:0000256" key="4">
    <source>
        <dbReference type="ARBA" id="ARBA00022553"/>
    </source>
</evidence>
<evidence type="ECO:0000256" key="5">
    <source>
        <dbReference type="ARBA" id="ARBA00022606"/>
    </source>
</evidence>
<sequence>MSCPFAHMHKSAPAAVEEEEEDLTKVIVSERAQGTKRRAVDSLDDEREPPEEDKTAKALEEALKELESERARTAQLQSEITSLKVMYRERNDSSVDLDDKQRAVKDLAMDALAEGITIADFTHPDQPLIYANVGFELMTGYSIKETLGNNCRFLQGPGTDPKELEKLRVAIAAGDGCQVVLKNYKKSGESFMNQLSLTPIRDAKGNVVYYVGIQSDVTELLKRRDDELNALKKMATAEAATEAKSKFLAHMSHEIRTPLNGLIAVGQLLEDTNLDRLQREYVSTVRTSGETLQALISDILDFSRVEADKLILQNEPFHPEVVISNVIEITAMQSATKKLNIGYHVDPGVPKVVMGDAMRVQQVLLNCISNAIKFTDAGNIMIRLYLGRADATEVARQAFLEEGEEEAHKAKMVRNYSAGSMAALQKEWLAPLNCFLHLCPHFSKSMAKDGDKDDSGEEAVDDGHYFLHFYVKDTGIGLDSNTISKIFQSFRQVDTSPTRKYDGSGLGLAISRRLCEAMGGTMWAESKGIGCGSTFHFCIKVKSVPDDWMTKQHKSRMTQQIASGTSALLELERNLSSEFAEQYGQKGQELKVVLFEESDMLRSTLSAIMQRWGLHVTIVSRARDLMEMMDGMLDAEEPVKEVAIVAEVSTMLVEEMYEWATNRGLFTTGVEGTCVSVQSSGENKHRTTDLSKLPPVVMSTWPAIKKIETTTYSDPRCAWARDSVEPSDSATLDSAKAVAVKDLFSLLNARQVSRPIRHNRLRKALVNIFNEQAHHADTADTAGTTSAHTKSPAPVPLVEDPNPQHIRILLAEDHPVNMKVAKAVLSKLGHHDITTAKDGTDALAKVALEKTGLHAFDIVLMDVHMPVMGGVECVRQLREKYPDCKTPIVAVTADAIEESRQECLGVGFTGYLTKPFRIEQIEQAIKEFTSPLYNHSLQKDGSN</sequence>
<dbReference type="GO" id="GO:0009881">
    <property type="term" value="F:photoreceptor activity"/>
    <property type="evidence" value="ECO:0007669"/>
    <property type="project" value="UniProtKB-KW"/>
</dbReference>
<feature type="domain" description="Histidine kinase" evidence="13">
    <location>
        <begin position="250"/>
        <end position="543"/>
    </location>
</feature>
<dbReference type="SUPFAM" id="SSF55785">
    <property type="entry name" value="PYP-like sensor domain (PAS domain)"/>
    <property type="match status" value="1"/>
</dbReference>
<feature type="region of interest" description="Disordered" evidence="12">
    <location>
        <begin position="776"/>
        <end position="799"/>
    </location>
</feature>
<keyword evidence="3" id="KW-0157">Chromophore</keyword>
<dbReference type="PROSITE" id="PS50113">
    <property type="entry name" value="PAC"/>
    <property type="match status" value="1"/>
</dbReference>